<evidence type="ECO:0000313" key="2">
    <source>
        <dbReference type="EMBL" id="OGY42507.1"/>
    </source>
</evidence>
<protein>
    <submittedName>
        <fullName evidence="2">Uncharacterized protein</fullName>
    </submittedName>
</protein>
<dbReference type="EMBL" id="MHHZ01000003">
    <property type="protein sequence ID" value="OGY42507.1"/>
    <property type="molecule type" value="Genomic_DNA"/>
</dbReference>
<name>A0A1G1XT69_9BACT</name>
<reference evidence="2 3" key="1">
    <citation type="journal article" date="2016" name="Nat. Commun.">
        <title>Thousands of microbial genomes shed light on interconnected biogeochemical processes in an aquifer system.</title>
        <authorList>
            <person name="Anantharaman K."/>
            <person name="Brown C.T."/>
            <person name="Hug L.A."/>
            <person name="Sharon I."/>
            <person name="Castelle C.J."/>
            <person name="Probst A.J."/>
            <person name="Thomas B.C."/>
            <person name="Singh A."/>
            <person name="Wilkins M.J."/>
            <person name="Karaoz U."/>
            <person name="Brodie E.L."/>
            <person name="Williams K.H."/>
            <person name="Hubbard S.S."/>
            <person name="Banfield J.F."/>
        </authorList>
    </citation>
    <scope>NUCLEOTIDE SEQUENCE [LARGE SCALE GENOMIC DNA]</scope>
</reference>
<gene>
    <name evidence="2" type="ORF">A2Y82_04025</name>
</gene>
<organism evidence="2 3">
    <name type="scientific">Candidatus Buchananbacteria bacterium RBG_13_36_9</name>
    <dbReference type="NCBI Taxonomy" id="1797530"/>
    <lineage>
        <taxon>Bacteria</taxon>
        <taxon>Candidatus Buchananiibacteriota</taxon>
    </lineage>
</organism>
<keyword evidence="1" id="KW-0812">Transmembrane</keyword>
<sequence length="307" mass="34413">MKKTILIIAIIIIAIVIIAIFALNLIGYWPFLNKPISYLVAGPVDKFCQTDSDCQIKPTQCAYCDCGDAVNINWKQNCPFKTHYISYSCKLCPGLQAKCVANQCQRNIIELVSDFKSCAAAGYPVTENYPRQCRANGQTFTEVLEPINCSQSIECELPMAYAVKSNCPYQAYCVNNGCWVGCPMYRAETKTYQVKCLFDSDCDCSSWDINKTSECACVDNQCISLQEEIIEGNPVIDTSSRMDLEAIGYECPDQNGKWLYQYRECENISQTWCSNEGGTFNECASACRHNPKAEVCTLQCVPVCQFE</sequence>
<keyword evidence="1" id="KW-1133">Transmembrane helix</keyword>
<dbReference type="AlphaFoldDB" id="A0A1G1XT69"/>
<accession>A0A1G1XT69</accession>
<feature type="transmembrane region" description="Helical" evidence="1">
    <location>
        <begin position="7"/>
        <end position="29"/>
    </location>
</feature>
<proteinExistence type="predicted"/>
<evidence type="ECO:0000313" key="3">
    <source>
        <dbReference type="Proteomes" id="UP000176498"/>
    </source>
</evidence>
<keyword evidence="1" id="KW-0472">Membrane</keyword>
<evidence type="ECO:0000256" key="1">
    <source>
        <dbReference type="SAM" id="Phobius"/>
    </source>
</evidence>
<comment type="caution">
    <text evidence="2">The sequence shown here is derived from an EMBL/GenBank/DDBJ whole genome shotgun (WGS) entry which is preliminary data.</text>
</comment>
<dbReference type="Proteomes" id="UP000176498">
    <property type="component" value="Unassembled WGS sequence"/>
</dbReference>